<proteinExistence type="predicted"/>
<gene>
    <name evidence="2" type="ORF">U14_05509</name>
</gene>
<dbReference type="Gene3D" id="1.50.10.10">
    <property type="match status" value="1"/>
</dbReference>
<dbReference type="NCBIfam" id="TIGR01451">
    <property type="entry name" value="B_ant_repeat"/>
    <property type="match status" value="1"/>
</dbReference>
<dbReference type="PANTHER" id="PTHR34819:SF5">
    <property type="entry name" value="CONSERVED REPEAT DOMAIN PROTEIN"/>
    <property type="match status" value="1"/>
</dbReference>
<protein>
    <recommendedName>
        <fullName evidence="1">DUF11 domain-containing protein</fullName>
    </recommendedName>
</protein>
<dbReference type="PANTHER" id="PTHR34819">
    <property type="entry name" value="LARGE CYSTEINE-RICH PERIPLASMIC PROTEIN OMCB"/>
    <property type="match status" value="1"/>
</dbReference>
<name>A0A081BS49_9BACT</name>
<dbReference type="InterPro" id="IPR051172">
    <property type="entry name" value="Chlamydia_OmcB"/>
</dbReference>
<feature type="domain" description="DUF11" evidence="1">
    <location>
        <begin position="733"/>
        <end position="838"/>
    </location>
</feature>
<dbReference type="InterPro" id="IPR008928">
    <property type="entry name" value="6-hairpin_glycosidase_sf"/>
</dbReference>
<evidence type="ECO:0000259" key="1">
    <source>
        <dbReference type="Pfam" id="PF01345"/>
    </source>
</evidence>
<dbReference type="InterPro" id="IPR047589">
    <property type="entry name" value="DUF11_rpt"/>
</dbReference>
<reference evidence="2" key="1">
    <citation type="journal article" date="2015" name="PeerJ">
        <title>First genomic representation of candidate bacterial phylum KSB3 points to enhanced environmental sensing as a trigger of wastewater bulking.</title>
        <authorList>
            <person name="Sekiguchi Y."/>
            <person name="Ohashi A."/>
            <person name="Parks D.H."/>
            <person name="Yamauchi T."/>
            <person name="Tyson G.W."/>
            <person name="Hugenholtz P."/>
        </authorList>
    </citation>
    <scope>NUCLEOTIDE SEQUENCE [LARGE SCALE GENOMIC DNA]</scope>
</reference>
<dbReference type="AlphaFoldDB" id="A0A081BS49"/>
<dbReference type="Pfam" id="PF01345">
    <property type="entry name" value="DUF11"/>
    <property type="match status" value="1"/>
</dbReference>
<dbReference type="InterPro" id="IPR012341">
    <property type="entry name" value="6hp_glycosidase-like_sf"/>
</dbReference>
<dbReference type="EMBL" id="DF820461">
    <property type="protein sequence ID" value="GAK54230.1"/>
    <property type="molecule type" value="Genomic_DNA"/>
</dbReference>
<evidence type="ECO:0000313" key="3">
    <source>
        <dbReference type="Proteomes" id="UP000030700"/>
    </source>
</evidence>
<dbReference type="SUPFAM" id="SSF48208">
    <property type="entry name" value="Six-hairpin glycosidases"/>
    <property type="match status" value="1"/>
</dbReference>
<sequence length="989" mass="108475">MPVGQVSAIRAAQSLESPFGLAPVLGAEIRLNRDAITALREKRPTDSCEQAQSSMRSVYYLTDIGMYAASEFGLNAKPLAKASETDESEQFGERNRNPELLNLGALERTAQKAADFSDENLVHIQAKSGLGVALTYAPLIQEIAKKQGIAPEKVVEALLAQYAELSGLNTIPEGLLPIFLEFEGGVPEIEYGKETERWLDSGMDRSITPSALGQTLRRQVLWLKAALSARHDDANRVAASGEFIGRNAEEGFLGLLIAQETANKIMFLYNTMRTPIAGEKGTYFPHRLEIEFDGDAPKAYRVVDSDSVLFDQMSLLWGISEFYGMLKAKGGAPYSELFGKDQLISGKYEDMARELTGLLLKNLARFHWNATYGTFYETHSMETAKENAPQEQVISTQQIAMSAIALESVIRNFGADSKLAKQAALLLSAQADFLYRSLYRAEDGAVFNGASLTKDAAKPFDGLKTLVAHSAAVRSFLIAYRLTTNEEYLAAAMRVFEFLDRTFWDTRLEVYKSAIGQYQYTPLNVAMTVGAFRELLAVDQAAFIERMSEHFAKFFDSVVARIGLQLSEQQYFLELAVEPKRLAPVFASDLLIQPVGSAADMNIPQAGATLRYVISVPEANLPCDSNDAYIEDTLPENVSFERSVPAPVSVNDRVVKWRVGDLAPDRDAIYRITVDVRVNTPSMMRSFGVDQGNLPGGRGDRLKNCASFQCGGQAGDVPLDSACVEDHMSKPQLGIEKSLRSVVAEPGKEAEFELVVTNLSDVTAYRLVVEDQNPEGFVYLPDSVKSSDVPDIQIDDTNPLVWVLEDLEPGKRISLTYRVILNTNLEAGSYASQVKVHALDRSGFPFESNEFELTIDVQRGVVLRVSQQLGEPQTATMQAGQPMPLISTIENVGTDGVLDAAVALTLPDGLEFVPQTSRLNGVAIGEPERKGKTLIWKIGELPPGVTKTLQCGIIGKEAGEFTLSTIIRGATERNASYESRAYDLTVNVE</sequence>
<organism evidence="2">
    <name type="scientific">Candidatus Moduliflexus flocculans</name>
    <dbReference type="NCBI Taxonomy" id="1499966"/>
    <lineage>
        <taxon>Bacteria</taxon>
        <taxon>Candidatus Moduliflexota</taxon>
        <taxon>Candidatus Moduliflexia</taxon>
        <taxon>Candidatus Moduliflexales</taxon>
        <taxon>Candidatus Moduliflexaceae</taxon>
    </lineage>
</organism>
<dbReference type="HOGENOM" id="CLU_301824_0_0_0"/>
<dbReference type="GO" id="GO:0005975">
    <property type="term" value="P:carbohydrate metabolic process"/>
    <property type="evidence" value="ECO:0007669"/>
    <property type="project" value="InterPro"/>
</dbReference>
<keyword evidence="3" id="KW-1185">Reference proteome</keyword>
<accession>A0A081BS49</accession>
<dbReference type="Proteomes" id="UP000030700">
    <property type="component" value="Unassembled WGS sequence"/>
</dbReference>
<dbReference type="InterPro" id="IPR001434">
    <property type="entry name" value="OmcB-like_DUF11"/>
</dbReference>
<evidence type="ECO:0000313" key="2">
    <source>
        <dbReference type="EMBL" id="GAK54230.1"/>
    </source>
</evidence>